<name>A0A1I8AYU7_MELHA</name>
<protein>
    <submittedName>
        <fullName evidence="2">F-box domain-containing protein</fullName>
    </submittedName>
</protein>
<accession>A0A1I8AYU7</accession>
<dbReference type="AlphaFoldDB" id="A0A1I8AYU7"/>
<dbReference type="WBParaSite" id="MhA1_Contig1059.frz3.gene6">
    <property type="protein sequence ID" value="MhA1_Contig1059.frz3.gene6"/>
    <property type="gene ID" value="MhA1_Contig1059.frz3.gene6"/>
</dbReference>
<dbReference type="Gene3D" id="3.80.10.10">
    <property type="entry name" value="Ribonuclease Inhibitor"/>
    <property type="match status" value="1"/>
</dbReference>
<dbReference type="Proteomes" id="UP000095281">
    <property type="component" value="Unplaced"/>
</dbReference>
<keyword evidence="1" id="KW-1185">Reference proteome</keyword>
<evidence type="ECO:0000313" key="2">
    <source>
        <dbReference type="WBParaSite" id="MhA1_Contig1059.frz3.gene6"/>
    </source>
</evidence>
<evidence type="ECO:0000313" key="1">
    <source>
        <dbReference type="Proteomes" id="UP000095281"/>
    </source>
</evidence>
<dbReference type="SUPFAM" id="SSF52047">
    <property type="entry name" value="RNI-like"/>
    <property type="match status" value="1"/>
</dbReference>
<dbReference type="InterPro" id="IPR032675">
    <property type="entry name" value="LRR_dom_sf"/>
</dbReference>
<organism evidence="1 2">
    <name type="scientific">Meloidogyne hapla</name>
    <name type="common">Root-knot nematode worm</name>
    <dbReference type="NCBI Taxonomy" id="6305"/>
    <lineage>
        <taxon>Eukaryota</taxon>
        <taxon>Metazoa</taxon>
        <taxon>Ecdysozoa</taxon>
        <taxon>Nematoda</taxon>
        <taxon>Chromadorea</taxon>
        <taxon>Rhabditida</taxon>
        <taxon>Tylenchina</taxon>
        <taxon>Tylenchomorpha</taxon>
        <taxon>Tylenchoidea</taxon>
        <taxon>Meloidogynidae</taxon>
        <taxon>Meloidogyninae</taxon>
        <taxon>Meloidogyne</taxon>
    </lineage>
</organism>
<reference evidence="2" key="1">
    <citation type="submission" date="2016-11" db="UniProtKB">
        <authorList>
            <consortium name="WormBaseParasite"/>
        </authorList>
    </citation>
    <scope>IDENTIFICATION</scope>
</reference>
<proteinExistence type="predicted"/>
<sequence>MSQRGQMLQAIGDDGIYYTWYKRPYTRRILQQRQQEGQSTSQEGEGSLNLEMLNPQQTRLSDLGENILARCFQCMPITGRFNMEHVSRLFLSAAKKSWLPQSHVVIVPEAVLNDGNYSIDGRQLFRLLMKRCARYTLELTIHAMAPQDRIFRLLNLAYRVENLCIDSLNPFCGSEIREIGERLPLLKTLIIRNCRIHFSLVRHFNAMLEQLQQLQVFAIADNINFRCELEQTPRNLRIFCLRDFQMTDNIGTLLRNVRQRAPNITVLSIESRNAEVVNQVQAFEHLNVLCILYSIVIAEDVVPADTFPVNYLNQLTALELGLVNEIFIVMRFLPEMFPRLEHFSFSIVENPRSELHKLLDPIVKFPVLRSFCFGIYQQVRSWEQEQINKVIDTYPLIFQKEYLTFVRKLFEQKKLEHLQLNFPLSTDMAIDVFKFCPNIRSFYFHNRRGHIARNIQDGDYFITTEFIRKFKKLKRNQIPPNKESKKIRMLGKLFKGTELEDGSQWILCHDDPMPSHVLVELFVKELGEEYKNTPTQLLFKYWK</sequence>